<keyword evidence="2" id="KW-1185">Reference proteome</keyword>
<protein>
    <recommendedName>
        <fullName evidence="3">Adenylate kinase family enzyme</fullName>
    </recommendedName>
</protein>
<gene>
    <name evidence="1" type="ORF">FB471_0832</name>
</gene>
<dbReference type="PANTHER" id="PTHR37816">
    <property type="entry name" value="YALI0E33011P"/>
    <property type="match status" value="1"/>
</dbReference>
<dbReference type="AlphaFoldDB" id="A0A542DDL9"/>
<accession>A0A542DDL9</accession>
<evidence type="ECO:0008006" key="3">
    <source>
        <dbReference type="Google" id="ProtNLM"/>
    </source>
</evidence>
<dbReference type="Proteomes" id="UP000320876">
    <property type="component" value="Unassembled WGS sequence"/>
</dbReference>
<evidence type="ECO:0000313" key="1">
    <source>
        <dbReference type="EMBL" id="TQJ01167.1"/>
    </source>
</evidence>
<sequence length="186" mass="21567">MVARRIFVYGVTGSGKTTAAARIATATGLPWHSVDDLTWEPGWVQVPDEEQRRRIAAICAGEEWILDTAYGKWLEIPLARVELIVALDYPRWLSLARLLHRTARRIIDGRLVCNGNWETLRQAMGNDSIIRWHLQSFGRKRERIRRWCADTSGPTVLRCTSPRQLERWLRQPRPAPDRSSEPRYPR</sequence>
<dbReference type="EMBL" id="VFML01000001">
    <property type="protein sequence ID" value="TQJ01167.1"/>
    <property type="molecule type" value="Genomic_DNA"/>
</dbReference>
<dbReference type="InterPro" id="IPR052922">
    <property type="entry name" value="Cytidylate_Kinase-2"/>
</dbReference>
<name>A0A542DDL9_AMYCI</name>
<comment type="caution">
    <text evidence="1">The sequence shown here is derived from an EMBL/GenBank/DDBJ whole genome shotgun (WGS) entry which is preliminary data.</text>
</comment>
<dbReference type="Gene3D" id="3.40.50.300">
    <property type="entry name" value="P-loop containing nucleotide triphosphate hydrolases"/>
    <property type="match status" value="1"/>
</dbReference>
<dbReference type="OrthoDB" id="3199600at2"/>
<dbReference type="PANTHER" id="PTHR37816:SF1">
    <property type="entry name" value="TOXIN"/>
    <property type="match status" value="1"/>
</dbReference>
<organism evidence="1 2">
    <name type="scientific">Amycolatopsis cihanbeyliensis</name>
    <dbReference type="NCBI Taxonomy" id="1128664"/>
    <lineage>
        <taxon>Bacteria</taxon>
        <taxon>Bacillati</taxon>
        <taxon>Actinomycetota</taxon>
        <taxon>Actinomycetes</taxon>
        <taxon>Pseudonocardiales</taxon>
        <taxon>Pseudonocardiaceae</taxon>
        <taxon>Amycolatopsis</taxon>
    </lineage>
</organism>
<evidence type="ECO:0000313" key="2">
    <source>
        <dbReference type="Proteomes" id="UP000320876"/>
    </source>
</evidence>
<reference evidence="1 2" key="1">
    <citation type="submission" date="2019-06" db="EMBL/GenBank/DDBJ databases">
        <title>Sequencing the genomes of 1000 actinobacteria strains.</title>
        <authorList>
            <person name="Klenk H.-P."/>
        </authorList>
    </citation>
    <scope>NUCLEOTIDE SEQUENCE [LARGE SCALE GENOMIC DNA]</scope>
    <source>
        <strain evidence="1 2">DSM 45679</strain>
    </source>
</reference>
<dbReference type="InterPro" id="IPR027417">
    <property type="entry name" value="P-loop_NTPase"/>
</dbReference>
<proteinExistence type="predicted"/>
<dbReference type="SUPFAM" id="SSF52540">
    <property type="entry name" value="P-loop containing nucleoside triphosphate hydrolases"/>
    <property type="match status" value="1"/>
</dbReference>
<dbReference type="RefSeq" id="WP_141996008.1">
    <property type="nucleotide sequence ID" value="NZ_VFML01000001.1"/>
</dbReference>